<evidence type="ECO:0000313" key="7">
    <source>
        <dbReference type="EMBL" id="GGA79497.1"/>
    </source>
</evidence>
<evidence type="ECO:0000256" key="2">
    <source>
        <dbReference type="ARBA" id="ARBA00022729"/>
    </source>
</evidence>
<protein>
    <submittedName>
        <fullName evidence="7">Conjugal transfer protein TraT</fullName>
    </submittedName>
</protein>
<dbReference type="RefSeq" id="WP_229744720.1">
    <property type="nucleotide sequence ID" value="NZ_BMDX01000010.1"/>
</dbReference>
<feature type="chain" id="PRO_5035350922" evidence="6">
    <location>
        <begin position="27"/>
        <end position="246"/>
    </location>
</feature>
<dbReference type="PROSITE" id="PS51257">
    <property type="entry name" value="PROKAR_LIPOPROTEIN"/>
    <property type="match status" value="1"/>
</dbReference>
<keyword evidence="2 6" id="KW-0732">Signal</keyword>
<feature type="signal peptide" evidence="6">
    <location>
        <begin position="1"/>
        <end position="26"/>
    </location>
</feature>
<comment type="caution">
    <text evidence="7">The sequence shown here is derived from an EMBL/GenBank/DDBJ whole genome shotgun (WGS) entry which is preliminary data.</text>
</comment>
<dbReference type="GO" id="GO:0009279">
    <property type="term" value="C:cell outer membrane"/>
    <property type="evidence" value="ECO:0007669"/>
    <property type="project" value="UniProtKB-SubCell"/>
</dbReference>
<accession>A0A8J2U5P9</accession>
<evidence type="ECO:0000256" key="5">
    <source>
        <dbReference type="ARBA" id="ARBA00023288"/>
    </source>
</evidence>
<keyword evidence="6" id="KW-0998">Cell outer membrane</keyword>
<dbReference type="InterPro" id="IPR008874">
    <property type="entry name" value="TraT_complement-R"/>
</dbReference>
<evidence type="ECO:0000256" key="3">
    <source>
        <dbReference type="ARBA" id="ARBA00023136"/>
    </source>
</evidence>
<dbReference type="AlphaFoldDB" id="A0A8J2U5P9"/>
<keyword evidence="4" id="KW-0564">Palmitate</keyword>
<evidence type="ECO:0000256" key="6">
    <source>
        <dbReference type="PIRNR" id="PIRNR002859"/>
    </source>
</evidence>
<organism evidence="7 8">
    <name type="scientific">Neiella marina</name>
    <dbReference type="NCBI Taxonomy" id="508461"/>
    <lineage>
        <taxon>Bacteria</taxon>
        <taxon>Pseudomonadati</taxon>
        <taxon>Pseudomonadota</taxon>
        <taxon>Gammaproteobacteria</taxon>
        <taxon>Alteromonadales</taxon>
        <taxon>Echinimonadaceae</taxon>
        <taxon>Neiella</taxon>
    </lineage>
</organism>
<evidence type="ECO:0000313" key="8">
    <source>
        <dbReference type="Proteomes" id="UP000619743"/>
    </source>
</evidence>
<keyword evidence="5" id="KW-0449">Lipoprotein</keyword>
<reference evidence="8" key="1">
    <citation type="journal article" date="2019" name="Int. J. Syst. Evol. Microbiol.">
        <title>The Global Catalogue of Microorganisms (GCM) 10K type strain sequencing project: providing services to taxonomists for standard genome sequencing and annotation.</title>
        <authorList>
            <consortium name="The Broad Institute Genomics Platform"/>
            <consortium name="The Broad Institute Genome Sequencing Center for Infectious Disease"/>
            <person name="Wu L."/>
            <person name="Ma J."/>
        </authorList>
    </citation>
    <scope>NUCLEOTIDE SEQUENCE [LARGE SCALE GENOMIC DNA]</scope>
    <source>
        <strain evidence="8">CGMCC 1.10130</strain>
    </source>
</reference>
<gene>
    <name evidence="7" type="primary">traT</name>
    <name evidence="7" type="ORF">GCM10011369_21820</name>
</gene>
<dbReference type="EMBL" id="BMDX01000010">
    <property type="protein sequence ID" value="GGA79497.1"/>
    <property type="molecule type" value="Genomic_DNA"/>
</dbReference>
<sequence length="246" mass="26225">MTSSTLKKTIIAFSALAMLALGGCSATHTAIKKRNLDVQTKMSDTVFLDPVPPEQMVVYLQIRNTSDKQDLNVRSAIENRVVQRGYRITKNPNEAHYMVQANILQVGKVDKREAEGMLQSGYGAGLTGAVIGAGGFGSGKGSLATGLIGAAIGVAADAMVEDVYYTMVTDLQLSERAEEGVVVTENNSASLKQGNSGAKSVSSSKKTQWHRYQTRIVSTANKVNLEFPEALPSLEKGLIDSISGIL</sequence>
<dbReference type="Proteomes" id="UP000619743">
    <property type="component" value="Unassembled WGS sequence"/>
</dbReference>
<dbReference type="Pfam" id="PF05818">
    <property type="entry name" value="TraT"/>
    <property type="match status" value="1"/>
</dbReference>
<evidence type="ECO:0000256" key="4">
    <source>
        <dbReference type="ARBA" id="ARBA00023139"/>
    </source>
</evidence>
<comment type="subcellular location">
    <subcellularLocation>
        <location evidence="1">Cell outer membrane</location>
        <topology evidence="1">Lipid-anchor</topology>
    </subcellularLocation>
</comment>
<dbReference type="PIRSF" id="PIRSF002859">
    <property type="entry name" value="Lipo_traT"/>
    <property type="match status" value="1"/>
</dbReference>
<name>A0A8J2U5P9_9GAMM</name>
<keyword evidence="3 6" id="KW-0472">Membrane</keyword>
<proteinExistence type="predicted"/>
<keyword evidence="8" id="KW-1185">Reference proteome</keyword>
<evidence type="ECO:0000256" key="1">
    <source>
        <dbReference type="ARBA" id="ARBA00004459"/>
    </source>
</evidence>